<dbReference type="EMBL" id="WBVQ01000002">
    <property type="protein sequence ID" value="KAB2815672.1"/>
    <property type="molecule type" value="Genomic_DNA"/>
</dbReference>
<proteinExistence type="predicted"/>
<evidence type="ECO:0000313" key="2">
    <source>
        <dbReference type="Proteomes" id="UP000484164"/>
    </source>
</evidence>
<name>A0A6L3ZE55_9FLAO</name>
<sequence>MKDLLKSIKAETSNTFSRTFEVTAPKADSNGKLKLWELLQEIEESTKEPCQTLISVAPEYEKFRRRVELDKFDDAQVGDTVELLARFYSSEKRQVKLRVFVRILKGPKRTSKVARAEYMFEAVHENQLAKAG</sequence>
<organism evidence="1 2">
    <name type="scientific">Phaeocystidibacter marisrubri</name>
    <dbReference type="NCBI Taxonomy" id="1577780"/>
    <lineage>
        <taxon>Bacteria</taxon>
        <taxon>Pseudomonadati</taxon>
        <taxon>Bacteroidota</taxon>
        <taxon>Flavobacteriia</taxon>
        <taxon>Flavobacteriales</taxon>
        <taxon>Phaeocystidibacteraceae</taxon>
        <taxon>Phaeocystidibacter</taxon>
    </lineage>
</organism>
<dbReference type="OrthoDB" id="9834999at2"/>
<evidence type="ECO:0000313" key="1">
    <source>
        <dbReference type="EMBL" id="KAB2815672.1"/>
    </source>
</evidence>
<dbReference type="RefSeq" id="WP_151693102.1">
    <property type="nucleotide sequence ID" value="NZ_BMGX01000001.1"/>
</dbReference>
<gene>
    <name evidence="1" type="ORF">F8C82_08185</name>
</gene>
<comment type="caution">
    <text evidence="1">The sequence shown here is derived from an EMBL/GenBank/DDBJ whole genome shotgun (WGS) entry which is preliminary data.</text>
</comment>
<dbReference type="AlphaFoldDB" id="A0A6L3ZE55"/>
<keyword evidence="2" id="KW-1185">Reference proteome</keyword>
<protein>
    <submittedName>
        <fullName evidence="1">Uncharacterized protein</fullName>
    </submittedName>
</protein>
<accession>A0A6L3ZE55</accession>
<reference evidence="1 2" key="1">
    <citation type="submission" date="2019-10" db="EMBL/GenBank/DDBJ databases">
        <title>Genome sequence of Phaeocystidibacter marisrubri JCM30614 (type strain).</title>
        <authorList>
            <person name="Bowman J.P."/>
        </authorList>
    </citation>
    <scope>NUCLEOTIDE SEQUENCE [LARGE SCALE GENOMIC DNA]</scope>
    <source>
        <strain evidence="1 2">JCM 30614</strain>
    </source>
</reference>
<dbReference type="Proteomes" id="UP000484164">
    <property type="component" value="Unassembled WGS sequence"/>
</dbReference>